<keyword evidence="2" id="KW-1185">Reference proteome</keyword>
<accession>A0A3G1L3E8</accession>
<reference evidence="1 2" key="1">
    <citation type="journal article" date="2018" name="Environ. Microbiol.">
        <title>Novel phage-host interactions and evolution as revealed by a cyanomyovirus isolated from an estuarine environment.</title>
        <authorList>
            <person name="Xu Y."/>
            <person name="Zhang R."/>
            <person name="Wang N."/>
            <person name="Cai L."/>
            <person name="Tong Y."/>
            <person name="Sun Q."/>
            <person name="Chen F."/>
            <person name="Jiao N."/>
        </authorList>
    </citation>
    <scope>NUCLEOTIDE SEQUENCE [LARGE SCALE GENOMIC DNA]</scope>
</reference>
<evidence type="ECO:0000313" key="2">
    <source>
        <dbReference type="Proteomes" id="UP000274731"/>
    </source>
</evidence>
<name>A0A3G1L3E8_9CAUD</name>
<organism evidence="1 2">
    <name type="scientific">Synechococcus phage S-CBWM1</name>
    <dbReference type="NCBI Taxonomy" id="2053653"/>
    <lineage>
        <taxon>Viruses</taxon>
        <taxon>Duplodnaviria</taxon>
        <taxon>Heunggongvirae</taxon>
        <taxon>Uroviricota</taxon>
        <taxon>Caudoviricetes</taxon>
        <taxon>Aokuangvirus</taxon>
        <taxon>Aokuangvirus SCBWM1</taxon>
    </lineage>
</organism>
<protein>
    <submittedName>
        <fullName evidence="1">Uncharacterized protein</fullName>
    </submittedName>
</protein>
<proteinExistence type="predicted"/>
<dbReference type="EMBL" id="MG450654">
    <property type="protein sequence ID" value="ATW62711.1"/>
    <property type="molecule type" value="Genomic_DNA"/>
</dbReference>
<gene>
    <name evidence="1" type="ORF">SCBWM1_gp27</name>
</gene>
<sequence>MLSTNYRLRLESICERIVGHGEVTLTDMIWAEKLAKANLSAARILRQARRRAENPNMTEDSLDGFLNALDIGGTGSEAAGIRGFNSPDEIVNFFRREDTDGEGENNWRRRD</sequence>
<evidence type="ECO:0000313" key="1">
    <source>
        <dbReference type="EMBL" id="ATW62711.1"/>
    </source>
</evidence>
<dbReference type="Proteomes" id="UP000274731">
    <property type="component" value="Segment"/>
</dbReference>